<evidence type="ECO:0000256" key="1">
    <source>
        <dbReference type="SAM" id="MobiDB-lite"/>
    </source>
</evidence>
<proteinExistence type="predicted"/>
<gene>
    <name evidence="2" type="ORF">PVK06_013088</name>
</gene>
<dbReference type="EMBL" id="JARKNE010000004">
    <property type="protein sequence ID" value="KAK5837278.1"/>
    <property type="molecule type" value="Genomic_DNA"/>
</dbReference>
<sequence>MRTVASSSHYEVHGPLPNIQTGTHQPTHCKLLIDAIISSFDKRWRKIYGPFSIARVQPYLVSTMA</sequence>
<evidence type="ECO:0000313" key="2">
    <source>
        <dbReference type="EMBL" id="KAK5837278.1"/>
    </source>
</evidence>
<feature type="region of interest" description="Disordered" evidence="1">
    <location>
        <begin position="1"/>
        <end position="24"/>
    </location>
</feature>
<accession>A0ABR0QEL0</accession>
<evidence type="ECO:0000313" key="3">
    <source>
        <dbReference type="Proteomes" id="UP001358586"/>
    </source>
</evidence>
<organism evidence="2 3">
    <name type="scientific">Gossypium arboreum</name>
    <name type="common">Tree cotton</name>
    <name type="synonym">Gossypium nanking</name>
    <dbReference type="NCBI Taxonomy" id="29729"/>
    <lineage>
        <taxon>Eukaryota</taxon>
        <taxon>Viridiplantae</taxon>
        <taxon>Streptophyta</taxon>
        <taxon>Embryophyta</taxon>
        <taxon>Tracheophyta</taxon>
        <taxon>Spermatophyta</taxon>
        <taxon>Magnoliopsida</taxon>
        <taxon>eudicotyledons</taxon>
        <taxon>Gunneridae</taxon>
        <taxon>Pentapetalae</taxon>
        <taxon>rosids</taxon>
        <taxon>malvids</taxon>
        <taxon>Malvales</taxon>
        <taxon>Malvaceae</taxon>
        <taxon>Malvoideae</taxon>
        <taxon>Gossypium</taxon>
    </lineage>
</organism>
<dbReference type="Proteomes" id="UP001358586">
    <property type="component" value="Chromosome 4"/>
</dbReference>
<comment type="caution">
    <text evidence="2">The sequence shown here is derived from an EMBL/GenBank/DDBJ whole genome shotgun (WGS) entry which is preliminary data.</text>
</comment>
<keyword evidence="3" id="KW-1185">Reference proteome</keyword>
<reference evidence="2 3" key="1">
    <citation type="submission" date="2023-03" db="EMBL/GenBank/DDBJ databases">
        <title>WGS of Gossypium arboreum.</title>
        <authorList>
            <person name="Yu D."/>
        </authorList>
    </citation>
    <scope>NUCLEOTIDE SEQUENCE [LARGE SCALE GENOMIC DNA]</scope>
    <source>
        <tissue evidence="2">Leaf</tissue>
    </source>
</reference>
<name>A0ABR0QEL0_GOSAR</name>
<protein>
    <submittedName>
        <fullName evidence="2">Uncharacterized protein</fullName>
    </submittedName>
</protein>